<dbReference type="Proteomes" id="UP000751190">
    <property type="component" value="Unassembled WGS sequence"/>
</dbReference>
<dbReference type="OrthoDB" id="193650at2759"/>
<keyword evidence="3" id="KW-1185">Reference proteome</keyword>
<feature type="region of interest" description="Disordered" evidence="1">
    <location>
        <begin position="123"/>
        <end position="184"/>
    </location>
</feature>
<sequence>MEHLQLGVESESRALEALEEVIDGAMRVVREREEEEASIAYCTKRSSQDIMGIIEWYAIDCDRGEPELGLAETWLPDEEPPPAVTDAWSRSALSAHTRQPIAAPTPGQASAMLELPLGARLPARATPRKPRGQADKSSVVSDASNLGKLQDLDSIPPPTQPARRQVAKPQVEVDPWTRAAQQRARRAAAEAAELERVSQVRKEARGKNYTYDHLGKVVLVQPPDGEKLPAFRTSPAVGVAERAEARPIVPAPPRGPPRGAPRGAAAGGARAAGRLSGARALDEAGVGSEAPPYRPLDSEQPALMPSLSLQPGVTLFEAGGTKQQGRPMDAKHLSLREFAAIAEGHARTPASRPADGSAKPLATSNVVQPGTLNAIIPRTVAEPRAASPPNGQERHALINRSVGAPPAAGAFVPPAQPKGRLQVDLTLGARSRLPRERPPLASKPLDDWDPARTSPGAGRLGVGSGALPVISPLPSRGSVLGPVRGSFERRQPADVVSTPNPNLLSSLLFAGEVGDAPS</sequence>
<name>A0A8J6CHT1_DIALT</name>
<evidence type="ECO:0000313" key="3">
    <source>
        <dbReference type="Proteomes" id="UP000751190"/>
    </source>
</evidence>
<feature type="region of interest" description="Disordered" evidence="1">
    <location>
        <begin position="430"/>
        <end position="475"/>
    </location>
</feature>
<proteinExistence type="predicted"/>
<evidence type="ECO:0000313" key="2">
    <source>
        <dbReference type="EMBL" id="KAG8470585.1"/>
    </source>
</evidence>
<dbReference type="EMBL" id="JAGTXO010000001">
    <property type="protein sequence ID" value="KAG8470585.1"/>
    <property type="molecule type" value="Genomic_DNA"/>
</dbReference>
<accession>A0A8J6CHT1</accession>
<protein>
    <submittedName>
        <fullName evidence="2">Uncharacterized protein</fullName>
    </submittedName>
</protein>
<organism evidence="2 3">
    <name type="scientific">Diacronema lutheri</name>
    <name type="common">Unicellular marine alga</name>
    <name type="synonym">Monochrysis lutheri</name>
    <dbReference type="NCBI Taxonomy" id="2081491"/>
    <lineage>
        <taxon>Eukaryota</taxon>
        <taxon>Haptista</taxon>
        <taxon>Haptophyta</taxon>
        <taxon>Pavlovophyceae</taxon>
        <taxon>Pavlovales</taxon>
        <taxon>Pavlovaceae</taxon>
        <taxon>Diacronema</taxon>
    </lineage>
</organism>
<evidence type="ECO:0000256" key="1">
    <source>
        <dbReference type="SAM" id="MobiDB-lite"/>
    </source>
</evidence>
<feature type="region of interest" description="Disordered" evidence="1">
    <location>
        <begin position="226"/>
        <end position="308"/>
    </location>
</feature>
<comment type="caution">
    <text evidence="2">The sequence shown here is derived from an EMBL/GenBank/DDBJ whole genome shotgun (WGS) entry which is preliminary data.</text>
</comment>
<feature type="compositionally biased region" description="Low complexity" evidence="1">
    <location>
        <begin position="260"/>
        <end position="279"/>
    </location>
</feature>
<gene>
    <name evidence="2" type="ORF">KFE25_009006</name>
</gene>
<feature type="compositionally biased region" description="Pro residues" evidence="1">
    <location>
        <begin position="249"/>
        <end position="259"/>
    </location>
</feature>
<reference evidence="2" key="1">
    <citation type="submission" date="2021-05" db="EMBL/GenBank/DDBJ databases">
        <title>The genome of the haptophyte Pavlova lutheri (Diacronema luteri, Pavlovales) - a model for lipid biosynthesis in eukaryotic algae.</title>
        <authorList>
            <person name="Hulatt C.J."/>
            <person name="Posewitz M.C."/>
        </authorList>
    </citation>
    <scope>NUCLEOTIDE SEQUENCE</scope>
    <source>
        <strain evidence="2">NIVA-4/92</strain>
    </source>
</reference>
<feature type="compositionally biased region" description="Basic and acidic residues" evidence="1">
    <location>
        <begin position="433"/>
        <end position="450"/>
    </location>
</feature>
<feature type="compositionally biased region" description="Polar residues" evidence="1">
    <location>
        <begin position="135"/>
        <end position="144"/>
    </location>
</feature>
<dbReference type="AlphaFoldDB" id="A0A8J6CHT1"/>
<dbReference type="OMA" id="EASIAYC"/>